<name>A0A4C1ZP17_EUMVA</name>
<dbReference type="Pfam" id="PF00653">
    <property type="entry name" value="BIR"/>
    <property type="match status" value="1"/>
</dbReference>
<keyword evidence="1" id="KW-0479">Metal-binding</keyword>
<dbReference type="AlphaFoldDB" id="A0A4C1ZP17"/>
<evidence type="ECO:0000313" key="4">
    <source>
        <dbReference type="Proteomes" id="UP000299102"/>
    </source>
</evidence>
<evidence type="ECO:0000256" key="1">
    <source>
        <dbReference type="ARBA" id="ARBA00022723"/>
    </source>
</evidence>
<dbReference type="Gene3D" id="1.10.1170.10">
    <property type="entry name" value="Inhibitor Of Apoptosis Protein (2mihbC-IAP-1), Chain A"/>
    <property type="match status" value="1"/>
</dbReference>
<dbReference type="SMART" id="SM00238">
    <property type="entry name" value="BIR"/>
    <property type="match status" value="1"/>
</dbReference>
<keyword evidence="2" id="KW-0862">Zinc</keyword>
<dbReference type="PANTHER" id="PTHR46771">
    <property type="entry name" value="DETERIN"/>
    <property type="match status" value="1"/>
</dbReference>
<comment type="caution">
    <text evidence="3">The sequence shown here is derived from an EMBL/GenBank/DDBJ whole genome shotgun (WGS) entry which is preliminary data.</text>
</comment>
<organism evidence="3 4">
    <name type="scientific">Eumeta variegata</name>
    <name type="common">Bagworm moth</name>
    <name type="synonym">Eumeta japonica</name>
    <dbReference type="NCBI Taxonomy" id="151549"/>
    <lineage>
        <taxon>Eukaryota</taxon>
        <taxon>Metazoa</taxon>
        <taxon>Ecdysozoa</taxon>
        <taxon>Arthropoda</taxon>
        <taxon>Hexapoda</taxon>
        <taxon>Insecta</taxon>
        <taxon>Pterygota</taxon>
        <taxon>Neoptera</taxon>
        <taxon>Endopterygota</taxon>
        <taxon>Lepidoptera</taxon>
        <taxon>Glossata</taxon>
        <taxon>Ditrysia</taxon>
        <taxon>Tineoidea</taxon>
        <taxon>Psychidae</taxon>
        <taxon>Oiketicinae</taxon>
        <taxon>Eumeta</taxon>
    </lineage>
</organism>
<protein>
    <submittedName>
        <fullName evidence="3">Baculoviral IAP repeat-containing protein 6</fullName>
    </submittedName>
</protein>
<dbReference type="InterPro" id="IPR001370">
    <property type="entry name" value="BIR_rpt"/>
</dbReference>
<reference evidence="3 4" key="1">
    <citation type="journal article" date="2019" name="Commun. Biol.">
        <title>The bagworm genome reveals a unique fibroin gene that provides high tensile strength.</title>
        <authorList>
            <person name="Kono N."/>
            <person name="Nakamura H."/>
            <person name="Ohtoshi R."/>
            <person name="Tomita M."/>
            <person name="Numata K."/>
            <person name="Arakawa K."/>
        </authorList>
    </citation>
    <scope>NUCLEOTIDE SEQUENCE [LARGE SCALE GENOMIC DNA]</scope>
</reference>
<feature type="non-terminal residue" evidence="3">
    <location>
        <position position="247"/>
    </location>
</feature>
<dbReference type="SUPFAM" id="SSF57924">
    <property type="entry name" value="Inhibitor of apoptosis (IAP) repeat"/>
    <property type="match status" value="1"/>
</dbReference>
<evidence type="ECO:0000256" key="2">
    <source>
        <dbReference type="ARBA" id="ARBA00022833"/>
    </source>
</evidence>
<dbReference type="InterPro" id="IPR051190">
    <property type="entry name" value="Baculoviral_IAP"/>
</dbReference>
<keyword evidence="4" id="KW-1185">Reference proteome</keyword>
<evidence type="ECO:0000313" key="3">
    <source>
        <dbReference type="EMBL" id="GBP88983.1"/>
    </source>
</evidence>
<dbReference type="PROSITE" id="PS50143">
    <property type="entry name" value="BIR_REPEAT_2"/>
    <property type="match status" value="1"/>
</dbReference>
<proteinExistence type="predicted"/>
<gene>
    <name evidence="3" type="primary">Birc6</name>
    <name evidence="3" type="ORF">EVAR_62413_1</name>
</gene>
<dbReference type="EMBL" id="BGZK01001969">
    <property type="protein sequence ID" value="GBP88983.1"/>
    <property type="molecule type" value="Genomic_DNA"/>
</dbReference>
<dbReference type="PANTHER" id="PTHR46771:SF5">
    <property type="entry name" value="DETERIN"/>
    <property type="match status" value="1"/>
</dbReference>
<dbReference type="CDD" id="cd00022">
    <property type="entry name" value="BIR"/>
    <property type="match status" value="1"/>
</dbReference>
<dbReference type="STRING" id="151549.A0A4C1ZP17"/>
<sequence length="247" mass="27826">MDGIKYVPGADRIFLWNQHGVCARTDYNGVLLLNTALQLPLTSSQTDSPIKIELVLSEAVLLYQCLQSLNPLSIEGLSDFVKELNDAIDREPARKGVKAQKWSTATIQLPQSTVRSVMTTVVQELKGQNRRIPALAIASAVGQCANELVIGSRDEDTRALMYSEADRKQTFKRWPHMDYKWALPARMAQAGFYHQPSPSGDDRTMCFTCMVCLVCWEKSDEPWVEHERHSPNCPFVRGEYTHNVPIS</sequence>
<dbReference type="Proteomes" id="UP000299102">
    <property type="component" value="Unassembled WGS sequence"/>
</dbReference>
<dbReference type="OrthoDB" id="2196114at2759"/>
<dbReference type="GO" id="GO:0046872">
    <property type="term" value="F:metal ion binding"/>
    <property type="evidence" value="ECO:0007669"/>
    <property type="project" value="UniProtKB-KW"/>
</dbReference>
<accession>A0A4C1ZP17</accession>